<evidence type="ECO:0000313" key="3">
    <source>
        <dbReference type="EMBL" id="CAB4542951.1"/>
    </source>
</evidence>
<feature type="domain" description="LysM" evidence="2">
    <location>
        <begin position="42"/>
        <end position="86"/>
    </location>
</feature>
<protein>
    <submittedName>
        <fullName evidence="3">Unannotated protein</fullName>
    </submittedName>
</protein>
<feature type="compositionally biased region" description="Low complexity" evidence="1">
    <location>
        <begin position="87"/>
        <end position="107"/>
    </location>
</feature>
<dbReference type="CDD" id="cd00118">
    <property type="entry name" value="LysM"/>
    <property type="match status" value="1"/>
</dbReference>
<dbReference type="PANTHER" id="PTHR33734">
    <property type="entry name" value="LYSM DOMAIN-CONTAINING GPI-ANCHORED PROTEIN 2"/>
    <property type="match status" value="1"/>
</dbReference>
<feature type="region of interest" description="Disordered" evidence="1">
    <location>
        <begin position="84"/>
        <end position="107"/>
    </location>
</feature>
<name>A0A6J6BUW0_9ZZZZ</name>
<dbReference type="EMBL" id="CAEZSL010000069">
    <property type="protein sequence ID" value="CAB4542951.1"/>
    <property type="molecule type" value="Genomic_DNA"/>
</dbReference>
<accession>A0A6J6BUW0</accession>
<dbReference type="AlphaFoldDB" id="A0A6J6BUW0"/>
<dbReference type="SUPFAM" id="SSF54106">
    <property type="entry name" value="LysM domain"/>
    <property type="match status" value="1"/>
</dbReference>
<gene>
    <name evidence="3" type="ORF">UFOPK1421_00756</name>
</gene>
<dbReference type="PROSITE" id="PS51782">
    <property type="entry name" value="LYSM"/>
    <property type="match status" value="1"/>
</dbReference>
<reference evidence="3" key="1">
    <citation type="submission" date="2020-05" db="EMBL/GenBank/DDBJ databases">
        <authorList>
            <person name="Chiriac C."/>
            <person name="Salcher M."/>
            <person name="Ghai R."/>
            <person name="Kavagutti S V."/>
        </authorList>
    </citation>
    <scope>NUCLEOTIDE SEQUENCE</scope>
</reference>
<evidence type="ECO:0000256" key="1">
    <source>
        <dbReference type="SAM" id="MobiDB-lite"/>
    </source>
</evidence>
<dbReference type="InterPro" id="IPR018392">
    <property type="entry name" value="LysM"/>
</dbReference>
<sequence length="107" mass="10743">MGLVAACGADGSRVVNTLPVMIAMTTTTIPPTTTLAPNTEYQMYLVQSGDSVSYIASQFNVSVDDIVALNGLADADDIQAGQKLKIPAGAGSPASSVPSGPTTTSAP</sequence>
<dbReference type="InterPro" id="IPR036779">
    <property type="entry name" value="LysM_dom_sf"/>
</dbReference>
<dbReference type="Pfam" id="PF01476">
    <property type="entry name" value="LysM"/>
    <property type="match status" value="1"/>
</dbReference>
<dbReference type="PANTHER" id="PTHR33734:SF22">
    <property type="entry name" value="MEMBRANE-BOUND LYTIC MUREIN TRANSGLYCOSYLASE D"/>
    <property type="match status" value="1"/>
</dbReference>
<proteinExistence type="predicted"/>
<organism evidence="3">
    <name type="scientific">freshwater metagenome</name>
    <dbReference type="NCBI Taxonomy" id="449393"/>
    <lineage>
        <taxon>unclassified sequences</taxon>
        <taxon>metagenomes</taxon>
        <taxon>ecological metagenomes</taxon>
    </lineage>
</organism>
<evidence type="ECO:0000259" key="2">
    <source>
        <dbReference type="PROSITE" id="PS51782"/>
    </source>
</evidence>
<dbReference type="SMART" id="SM00257">
    <property type="entry name" value="LysM"/>
    <property type="match status" value="1"/>
</dbReference>
<dbReference type="Gene3D" id="3.10.350.10">
    <property type="entry name" value="LysM domain"/>
    <property type="match status" value="1"/>
</dbReference>